<dbReference type="SUPFAM" id="SSF56784">
    <property type="entry name" value="HAD-like"/>
    <property type="match status" value="1"/>
</dbReference>
<dbReference type="GO" id="GO:0016787">
    <property type="term" value="F:hydrolase activity"/>
    <property type="evidence" value="ECO:0007669"/>
    <property type="project" value="UniProtKB-KW"/>
</dbReference>
<proteinExistence type="predicted"/>
<evidence type="ECO:0000256" key="2">
    <source>
        <dbReference type="ARBA" id="ARBA00022801"/>
    </source>
</evidence>
<keyword evidence="3" id="KW-0460">Magnesium</keyword>
<dbReference type="Gene3D" id="1.20.120.1600">
    <property type="match status" value="1"/>
</dbReference>
<dbReference type="SFLD" id="SFLDS00003">
    <property type="entry name" value="Haloacid_Dehalogenase"/>
    <property type="match status" value="1"/>
</dbReference>
<evidence type="ECO:0000313" key="4">
    <source>
        <dbReference type="EMBL" id="MCP2368157.1"/>
    </source>
</evidence>
<reference evidence="4" key="1">
    <citation type="submission" date="2022-06" db="EMBL/GenBank/DDBJ databases">
        <title>Genomic Encyclopedia of Type Strains, Phase III (KMG-III): the genomes of soil and plant-associated and newly described type strains.</title>
        <authorList>
            <person name="Whitman W."/>
        </authorList>
    </citation>
    <scope>NUCLEOTIDE SEQUENCE</scope>
    <source>
        <strain evidence="4">CPCC 202695</strain>
    </source>
</reference>
<keyword evidence="5" id="KW-1185">Reference proteome</keyword>
<dbReference type="EMBL" id="SODL02000004">
    <property type="protein sequence ID" value="MCP2368157.1"/>
    <property type="molecule type" value="Genomic_DNA"/>
</dbReference>
<gene>
    <name evidence="4" type="ORF">BCL57_002330</name>
</gene>
<dbReference type="PANTHER" id="PTHR46470">
    <property type="entry name" value="N-ACYLNEURAMINATE-9-PHOSPHATASE"/>
    <property type="match status" value="1"/>
</dbReference>
<accession>A0ABT1KQR8</accession>
<protein>
    <submittedName>
        <fullName evidence="4">Hydrolase of the HAD superfamily</fullName>
    </submittedName>
</protein>
<dbReference type="InterPro" id="IPR006439">
    <property type="entry name" value="HAD-SF_hydro_IA"/>
</dbReference>
<comment type="caution">
    <text evidence="4">The sequence shown here is derived from an EMBL/GenBank/DDBJ whole genome shotgun (WGS) entry which is preliminary data.</text>
</comment>
<dbReference type="RefSeq" id="WP_229724737.1">
    <property type="nucleotide sequence ID" value="NZ_BMDN01000004.1"/>
</dbReference>
<comment type="cofactor">
    <cofactor evidence="1">
        <name>Mg(2+)</name>
        <dbReference type="ChEBI" id="CHEBI:18420"/>
    </cofactor>
</comment>
<dbReference type="Proteomes" id="UP000893823">
    <property type="component" value="Unassembled WGS sequence"/>
</dbReference>
<name>A0ABT1KQR8_9MICO</name>
<dbReference type="Pfam" id="PF00702">
    <property type="entry name" value="Hydrolase"/>
    <property type="match status" value="1"/>
</dbReference>
<evidence type="ECO:0000256" key="3">
    <source>
        <dbReference type="ARBA" id="ARBA00022842"/>
    </source>
</evidence>
<dbReference type="PANTHER" id="PTHR46470:SF4">
    <property type="entry name" value="5-AMINO-6-(5-PHOSPHO-D-RIBITYLAMINO)URACIL PHOSPHATASE YIGB"/>
    <property type="match status" value="1"/>
</dbReference>
<dbReference type="InterPro" id="IPR036412">
    <property type="entry name" value="HAD-like_sf"/>
</dbReference>
<sequence>MFDLDDTLMAHREAVASGILAHLRERGYEAEVAESRALWHELEERHYHAYLAGELTFEQQRRARAAEFARAHGDALDDEAAGAWFARYFEHYRASWALHDDVEPAFDALERALPGVRFGIITNGEEAFQLAKLVRLGLEVGHPGRIEHVVASGSEGVTKPDARIFRAAVARFAASSPVGAAAYVGDRLRTDAIGAARAGLVGVWLNRSGERPDESDAADAAAAGVLEIRSLAELPALLRDRLVVG</sequence>
<evidence type="ECO:0000313" key="5">
    <source>
        <dbReference type="Proteomes" id="UP000893823"/>
    </source>
</evidence>
<dbReference type="InterPro" id="IPR051400">
    <property type="entry name" value="HAD-like_hydrolase"/>
</dbReference>
<keyword evidence="2 4" id="KW-0378">Hydrolase</keyword>
<evidence type="ECO:0000256" key="1">
    <source>
        <dbReference type="ARBA" id="ARBA00001946"/>
    </source>
</evidence>
<organism evidence="4 5">
    <name type="scientific">Agromyces flavus</name>
    <dbReference type="NCBI Taxonomy" id="589382"/>
    <lineage>
        <taxon>Bacteria</taxon>
        <taxon>Bacillati</taxon>
        <taxon>Actinomycetota</taxon>
        <taxon>Actinomycetes</taxon>
        <taxon>Micrococcales</taxon>
        <taxon>Microbacteriaceae</taxon>
        <taxon>Agromyces</taxon>
    </lineage>
</organism>
<dbReference type="Gene3D" id="3.40.50.1000">
    <property type="entry name" value="HAD superfamily/HAD-like"/>
    <property type="match status" value="1"/>
</dbReference>
<dbReference type="InterPro" id="IPR023214">
    <property type="entry name" value="HAD_sf"/>
</dbReference>
<dbReference type="NCBIfam" id="TIGR01549">
    <property type="entry name" value="HAD-SF-IA-v1"/>
    <property type="match status" value="1"/>
</dbReference>
<dbReference type="SFLD" id="SFLDG01129">
    <property type="entry name" value="C1.5:_HAD__Beta-PGM__Phosphata"/>
    <property type="match status" value="1"/>
</dbReference>